<dbReference type="GO" id="GO:0005525">
    <property type="term" value="F:GTP binding"/>
    <property type="evidence" value="ECO:0007669"/>
    <property type="project" value="InterPro"/>
</dbReference>
<dbReference type="SUPFAM" id="SSF52540">
    <property type="entry name" value="P-loop containing nucleoside triphosphate hydrolases"/>
    <property type="match status" value="1"/>
</dbReference>
<evidence type="ECO:0000313" key="2">
    <source>
        <dbReference type="Proteomes" id="UP000585474"/>
    </source>
</evidence>
<dbReference type="Gene3D" id="3.40.50.300">
    <property type="entry name" value="P-loop containing nucleotide triphosphate hydrolases"/>
    <property type="match status" value="1"/>
</dbReference>
<dbReference type="GO" id="GO:0003924">
    <property type="term" value="F:GTPase activity"/>
    <property type="evidence" value="ECO:0007669"/>
    <property type="project" value="InterPro"/>
</dbReference>
<keyword evidence="2" id="KW-1185">Reference proteome</keyword>
<dbReference type="InterPro" id="IPR001806">
    <property type="entry name" value="Small_GTPase"/>
</dbReference>
<sequence>MGSSSGQSNSYDLSFKILLIGDSGVGKSSLLVSFISNSVEDLAPTIVLFGSVGEVCILGRTVYEEHQIFPLVFVWFVLP</sequence>
<reference evidence="1 2" key="1">
    <citation type="submission" date="2019-07" db="EMBL/GenBank/DDBJ databases">
        <title>De Novo Assembly of kiwifruit Actinidia rufa.</title>
        <authorList>
            <person name="Sugita-Konishi S."/>
            <person name="Sato K."/>
            <person name="Mori E."/>
            <person name="Abe Y."/>
            <person name="Kisaki G."/>
            <person name="Hamano K."/>
            <person name="Suezawa K."/>
            <person name="Otani M."/>
            <person name="Fukuda T."/>
            <person name="Manabe T."/>
            <person name="Gomi K."/>
            <person name="Tabuchi M."/>
            <person name="Akimitsu K."/>
            <person name="Kataoka I."/>
        </authorList>
    </citation>
    <scope>NUCLEOTIDE SEQUENCE [LARGE SCALE GENOMIC DNA]</scope>
    <source>
        <strain evidence="2">cv. Fuchu</strain>
    </source>
</reference>
<name>A0A7J0F505_9ERIC</name>
<dbReference type="Proteomes" id="UP000585474">
    <property type="component" value="Unassembled WGS sequence"/>
</dbReference>
<organism evidence="1 2">
    <name type="scientific">Actinidia rufa</name>
    <dbReference type="NCBI Taxonomy" id="165716"/>
    <lineage>
        <taxon>Eukaryota</taxon>
        <taxon>Viridiplantae</taxon>
        <taxon>Streptophyta</taxon>
        <taxon>Embryophyta</taxon>
        <taxon>Tracheophyta</taxon>
        <taxon>Spermatophyta</taxon>
        <taxon>Magnoliopsida</taxon>
        <taxon>eudicotyledons</taxon>
        <taxon>Gunneridae</taxon>
        <taxon>Pentapetalae</taxon>
        <taxon>asterids</taxon>
        <taxon>Ericales</taxon>
        <taxon>Actinidiaceae</taxon>
        <taxon>Actinidia</taxon>
    </lineage>
</organism>
<proteinExistence type="predicted"/>
<comment type="caution">
    <text evidence="1">The sequence shown here is derived from an EMBL/GenBank/DDBJ whole genome shotgun (WGS) entry which is preliminary data.</text>
</comment>
<dbReference type="InterPro" id="IPR027417">
    <property type="entry name" value="P-loop_NTPase"/>
</dbReference>
<dbReference type="OrthoDB" id="9989112at2759"/>
<accession>A0A7J0F505</accession>
<protein>
    <submittedName>
        <fullName evidence="1">RAB GTPase homolog C2A</fullName>
    </submittedName>
</protein>
<gene>
    <name evidence="1" type="ORF">Acr_08g0016950</name>
</gene>
<dbReference type="EMBL" id="BJWL01000008">
    <property type="protein sequence ID" value="GFY93299.1"/>
    <property type="molecule type" value="Genomic_DNA"/>
</dbReference>
<dbReference type="Pfam" id="PF00071">
    <property type="entry name" value="Ras"/>
    <property type="match status" value="1"/>
</dbReference>
<evidence type="ECO:0000313" key="1">
    <source>
        <dbReference type="EMBL" id="GFY93299.1"/>
    </source>
</evidence>
<dbReference type="AlphaFoldDB" id="A0A7J0F505"/>